<dbReference type="Gene3D" id="3.40.630.30">
    <property type="match status" value="1"/>
</dbReference>
<organism evidence="2 3">
    <name type="scientific">Athelia psychrophila</name>
    <dbReference type="NCBI Taxonomy" id="1759441"/>
    <lineage>
        <taxon>Eukaryota</taxon>
        <taxon>Fungi</taxon>
        <taxon>Dikarya</taxon>
        <taxon>Basidiomycota</taxon>
        <taxon>Agaricomycotina</taxon>
        <taxon>Agaricomycetes</taxon>
        <taxon>Agaricomycetidae</taxon>
        <taxon>Atheliales</taxon>
        <taxon>Atheliaceae</taxon>
        <taxon>Athelia</taxon>
    </lineage>
</organism>
<accession>A0A166R127</accession>
<feature type="domain" description="N-acetyltransferase" evidence="1">
    <location>
        <begin position="56"/>
        <end position="234"/>
    </location>
</feature>
<dbReference type="PROSITE" id="PS51186">
    <property type="entry name" value="GNAT"/>
    <property type="match status" value="1"/>
</dbReference>
<dbReference type="AlphaFoldDB" id="A0A166R127"/>
<dbReference type="Pfam" id="PF13302">
    <property type="entry name" value="Acetyltransf_3"/>
    <property type="match status" value="1"/>
</dbReference>
<dbReference type="InterPro" id="IPR016181">
    <property type="entry name" value="Acyl_CoA_acyltransferase"/>
</dbReference>
<sequence>MARNSDTSHSELLCTVNDLAEQLRIKQNEGTTAVCFDETTHEPYIPFPESFPIHGLRLTPARGSDVHRFKEILDHPLVYPNLFGPPYPLPLNNAEGWVRGSQEVSNEVFAAWASGDFSRTASSPFNTVRHIGGGADGADVFVGEIALGETRDHKGLFDSGVCLDPSYHGKGVASTAIKLLLNLWAIPNMTCNEIIAESFKSNPASRRVYENAGFVVNEKRSGEIRVQPENKRVEGRSGAEEEVVVVWHRTPVII</sequence>
<gene>
    <name evidence="2" type="ORF">FIBSPDRAFT_1040028</name>
</gene>
<evidence type="ECO:0000313" key="2">
    <source>
        <dbReference type="EMBL" id="KZP27784.1"/>
    </source>
</evidence>
<dbReference type="STRING" id="436010.A0A166R127"/>
<dbReference type="SUPFAM" id="SSF55729">
    <property type="entry name" value="Acyl-CoA N-acyltransferases (Nat)"/>
    <property type="match status" value="1"/>
</dbReference>
<dbReference type="OrthoDB" id="630895at2759"/>
<protein>
    <recommendedName>
        <fullName evidence="1">N-acetyltransferase domain-containing protein</fullName>
    </recommendedName>
</protein>
<reference evidence="2 3" key="1">
    <citation type="journal article" date="2016" name="Mol. Biol. Evol.">
        <title>Comparative Genomics of Early-Diverging Mushroom-Forming Fungi Provides Insights into the Origins of Lignocellulose Decay Capabilities.</title>
        <authorList>
            <person name="Nagy L.G."/>
            <person name="Riley R."/>
            <person name="Tritt A."/>
            <person name="Adam C."/>
            <person name="Daum C."/>
            <person name="Floudas D."/>
            <person name="Sun H."/>
            <person name="Yadav J.S."/>
            <person name="Pangilinan J."/>
            <person name="Larsson K.H."/>
            <person name="Matsuura K."/>
            <person name="Barry K."/>
            <person name="Labutti K."/>
            <person name="Kuo R."/>
            <person name="Ohm R.A."/>
            <person name="Bhattacharya S.S."/>
            <person name="Shirouzu T."/>
            <person name="Yoshinaga Y."/>
            <person name="Martin F.M."/>
            <person name="Grigoriev I.V."/>
            <person name="Hibbett D.S."/>
        </authorList>
    </citation>
    <scope>NUCLEOTIDE SEQUENCE [LARGE SCALE GENOMIC DNA]</scope>
    <source>
        <strain evidence="2 3">CBS 109695</strain>
    </source>
</reference>
<name>A0A166R127_9AGAM</name>
<dbReference type="GO" id="GO:0016747">
    <property type="term" value="F:acyltransferase activity, transferring groups other than amino-acyl groups"/>
    <property type="evidence" value="ECO:0007669"/>
    <property type="project" value="InterPro"/>
</dbReference>
<keyword evidence="3" id="KW-1185">Reference proteome</keyword>
<dbReference type="Proteomes" id="UP000076532">
    <property type="component" value="Unassembled WGS sequence"/>
</dbReference>
<evidence type="ECO:0000313" key="3">
    <source>
        <dbReference type="Proteomes" id="UP000076532"/>
    </source>
</evidence>
<evidence type="ECO:0000259" key="1">
    <source>
        <dbReference type="PROSITE" id="PS51186"/>
    </source>
</evidence>
<proteinExistence type="predicted"/>
<dbReference type="EMBL" id="KV417507">
    <property type="protein sequence ID" value="KZP27784.1"/>
    <property type="molecule type" value="Genomic_DNA"/>
</dbReference>
<dbReference type="PANTHER" id="PTHR43328:SF1">
    <property type="entry name" value="N-ACETYLTRANSFERASE DOMAIN-CONTAINING PROTEIN"/>
    <property type="match status" value="1"/>
</dbReference>
<dbReference type="InterPro" id="IPR000182">
    <property type="entry name" value="GNAT_dom"/>
</dbReference>
<dbReference type="PANTHER" id="PTHR43328">
    <property type="entry name" value="ACETYLTRANSFERASE-RELATED"/>
    <property type="match status" value="1"/>
</dbReference>